<gene>
    <name evidence="4" type="ORF">FHS00_002000</name>
</gene>
<dbReference type="PANTHER" id="PTHR44591">
    <property type="entry name" value="STRESS RESPONSE REGULATOR PROTEIN 1"/>
    <property type="match status" value="1"/>
</dbReference>
<evidence type="ECO:0000259" key="3">
    <source>
        <dbReference type="PROSITE" id="PS50110"/>
    </source>
</evidence>
<sequence length="238" mass="24982">MPITMSFPAAPAPSADRPLLGLTVLLVEDSRFACEAVRLMCLRSGARIRRADNLHNARRHLKVYRPDVVIADLGLPDGSGIELIVELAQASPRIDLLLATSADPDGAAPAKEAGADGFIAKPILRLGAFQQALLAHLPPERRPGGPRCLPEEEVAPDPVALRDDLALAAQLLRSGWRSAGDIAYVAQFLGGVARSAGDEGLRNAAEALDAARGTGSPEPALARLAALIDDRLAVPVPI</sequence>
<feature type="domain" description="Response regulatory" evidence="3">
    <location>
        <begin position="23"/>
        <end position="136"/>
    </location>
</feature>
<evidence type="ECO:0000256" key="1">
    <source>
        <dbReference type="ARBA" id="ARBA00022553"/>
    </source>
</evidence>
<feature type="modified residue" description="4-aspartylphosphate" evidence="2">
    <location>
        <position position="72"/>
    </location>
</feature>
<dbReference type="InterPro" id="IPR050595">
    <property type="entry name" value="Bact_response_regulator"/>
</dbReference>
<keyword evidence="5" id="KW-1185">Reference proteome</keyword>
<dbReference type="Pfam" id="PF00072">
    <property type="entry name" value="Response_reg"/>
    <property type="match status" value="1"/>
</dbReference>
<name>A0ABR6HPM3_9RHOB</name>
<dbReference type="CDD" id="cd00156">
    <property type="entry name" value="REC"/>
    <property type="match status" value="1"/>
</dbReference>
<dbReference type="SUPFAM" id="SSF52172">
    <property type="entry name" value="CheY-like"/>
    <property type="match status" value="1"/>
</dbReference>
<protein>
    <submittedName>
        <fullName evidence="4">CheY-like chemotaxis protein</fullName>
    </submittedName>
</protein>
<keyword evidence="1 2" id="KW-0597">Phosphoprotein</keyword>
<dbReference type="InterPro" id="IPR011006">
    <property type="entry name" value="CheY-like_superfamily"/>
</dbReference>
<accession>A0ABR6HPM3</accession>
<comment type="caution">
    <text evidence="4">The sequence shown here is derived from an EMBL/GenBank/DDBJ whole genome shotgun (WGS) entry which is preliminary data.</text>
</comment>
<evidence type="ECO:0000256" key="2">
    <source>
        <dbReference type="PROSITE-ProRule" id="PRU00169"/>
    </source>
</evidence>
<dbReference type="InterPro" id="IPR001789">
    <property type="entry name" value="Sig_transdc_resp-reg_receiver"/>
</dbReference>
<dbReference type="PROSITE" id="PS50110">
    <property type="entry name" value="RESPONSE_REGULATORY"/>
    <property type="match status" value="1"/>
</dbReference>
<proteinExistence type="predicted"/>
<dbReference type="EMBL" id="JACIBX010000006">
    <property type="protein sequence ID" value="MBB3712418.1"/>
    <property type="molecule type" value="Genomic_DNA"/>
</dbReference>
<dbReference type="Proteomes" id="UP000576152">
    <property type="component" value="Unassembled WGS sequence"/>
</dbReference>
<dbReference type="Gene3D" id="3.40.50.2300">
    <property type="match status" value="1"/>
</dbReference>
<reference evidence="4 5" key="1">
    <citation type="submission" date="2020-08" db="EMBL/GenBank/DDBJ databases">
        <title>Genomic Encyclopedia of Type Strains, Phase III (KMG-III): the genomes of soil and plant-associated and newly described type strains.</title>
        <authorList>
            <person name="Whitman W."/>
        </authorList>
    </citation>
    <scope>NUCLEOTIDE SEQUENCE [LARGE SCALE GENOMIC DNA]</scope>
    <source>
        <strain evidence="4 5">CECT 8572</strain>
    </source>
</reference>
<organism evidence="4 5">
    <name type="scientific">Limimaricola variabilis</name>
    <dbReference type="NCBI Taxonomy" id="1492771"/>
    <lineage>
        <taxon>Bacteria</taxon>
        <taxon>Pseudomonadati</taxon>
        <taxon>Pseudomonadota</taxon>
        <taxon>Alphaproteobacteria</taxon>
        <taxon>Rhodobacterales</taxon>
        <taxon>Paracoccaceae</taxon>
        <taxon>Limimaricola</taxon>
    </lineage>
</organism>
<dbReference type="RefSeq" id="WP_183472523.1">
    <property type="nucleotide sequence ID" value="NZ_JACIBX010000006.1"/>
</dbReference>
<dbReference type="SMART" id="SM00448">
    <property type="entry name" value="REC"/>
    <property type="match status" value="1"/>
</dbReference>
<evidence type="ECO:0000313" key="4">
    <source>
        <dbReference type="EMBL" id="MBB3712418.1"/>
    </source>
</evidence>
<evidence type="ECO:0000313" key="5">
    <source>
        <dbReference type="Proteomes" id="UP000576152"/>
    </source>
</evidence>
<dbReference type="PANTHER" id="PTHR44591:SF3">
    <property type="entry name" value="RESPONSE REGULATORY DOMAIN-CONTAINING PROTEIN"/>
    <property type="match status" value="1"/>
</dbReference>